<evidence type="ECO:0000256" key="1">
    <source>
        <dbReference type="SAM" id="MobiDB-lite"/>
    </source>
</evidence>
<accession>V6LYK2</accession>
<dbReference type="AlphaFoldDB" id="V6LYK2"/>
<gene>
    <name evidence="2" type="ORF">SS50377_14145</name>
</gene>
<protein>
    <submittedName>
        <fullName evidence="2">Uncharacterized protein</fullName>
    </submittedName>
</protein>
<sequence length="255" mass="29672">MLSFSPTRTCGIFTCRTQCTRWEECGSCELNTQKLRVLRERSEPNRQKSRKMIPSKKRPTASFPVWKTPVNAAFREQLRLYAHSTHQLPKLAEKRRIRQTEEAEKLYMPQPAPFIEIARTQNPISQSPLQSPNDTYQIAHFTDFFLTESSTFSKSSAKRSPLHRKSALRPFYERSDLKPFLIAVFPLPNIHPEPSEIRPKTQSAQNNTLRVMHSQIKQYHAPKRRILATSWRGFRARKAKFRPSKRCEFGDTAVG</sequence>
<dbReference type="EMBL" id="KI546086">
    <property type="protein sequence ID" value="EST45899.1"/>
    <property type="molecule type" value="Genomic_DNA"/>
</dbReference>
<feature type="compositionally biased region" description="Basic residues" evidence="1">
    <location>
        <begin position="47"/>
        <end position="59"/>
    </location>
</feature>
<reference evidence="2" key="1">
    <citation type="journal article" date="2014" name="PLoS Genet.">
        <title>The Genome of Spironucleus salmonicida Highlights a Fish Pathogen Adapted to Fluctuating Environments.</title>
        <authorList>
            <person name="Xu F."/>
            <person name="Jerlstrom-Hultqvist J."/>
            <person name="Einarsson E."/>
            <person name="Astvaldsson A."/>
            <person name="Svard S.G."/>
            <person name="Andersson J.O."/>
        </authorList>
    </citation>
    <scope>NUCLEOTIDE SEQUENCE</scope>
</reference>
<organism evidence="2">
    <name type="scientific">Spironucleus salmonicida</name>
    <dbReference type="NCBI Taxonomy" id="348837"/>
    <lineage>
        <taxon>Eukaryota</taxon>
        <taxon>Metamonada</taxon>
        <taxon>Diplomonadida</taxon>
        <taxon>Hexamitidae</taxon>
        <taxon>Hexamitinae</taxon>
        <taxon>Spironucleus</taxon>
    </lineage>
</organism>
<proteinExistence type="predicted"/>
<evidence type="ECO:0000313" key="2">
    <source>
        <dbReference type="EMBL" id="EST45899.1"/>
    </source>
</evidence>
<name>V6LYK2_9EUKA</name>
<feature type="region of interest" description="Disordered" evidence="1">
    <location>
        <begin position="39"/>
        <end position="62"/>
    </location>
</feature>